<evidence type="ECO:0000256" key="4">
    <source>
        <dbReference type="ARBA" id="ARBA00022824"/>
    </source>
</evidence>
<feature type="transmembrane region" description="Helical" evidence="8">
    <location>
        <begin position="217"/>
        <end position="240"/>
    </location>
</feature>
<feature type="domain" description="Lipase maturation factor 1/2 N-terminal" evidence="10">
    <location>
        <begin position="124"/>
        <end position="285"/>
    </location>
</feature>
<protein>
    <recommendedName>
        <fullName evidence="8">Lipase maturation factor</fullName>
    </recommendedName>
</protein>
<dbReference type="Proteomes" id="UP000694844">
    <property type="component" value="Chromosome 1"/>
</dbReference>
<feature type="transmembrane region" description="Helical" evidence="8">
    <location>
        <begin position="349"/>
        <end position="370"/>
    </location>
</feature>
<dbReference type="GO" id="GO:0051604">
    <property type="term" value="P:protein maturation"/>
    <property type="evidence" value="ECO:0007669"/>
    <property type="project" value="InterPro"/>
</dbReference>
<feature type="domain" description="Lipase maturation factor 1/2 C-terminal" evidence="11">
    <location>
        <begin position="433"/>
        <end position="554"/>
    </location>
</feature>
<dbReference type="PANTHER" id="PTHR14463:SF5">
    <property type="entry name" value="LIPASE MATURATION FACTOR 2"/>
    <property type="match status" value="1"/>
</dbReference>
<dbReference type="KEGG" id="cvn:111126066"/>
<gene>
    <name evidence="13" type="primary">LOC111126066</name>
</gene>
<dbReference type="Pfam" id="PF25179">
    <property type="entry name" value="LMF1_C"/>
    <property type="match status" value="1"/>
</dbReference>
<feature type="transmembrane region" description="Helical" evidence="8">
    <location>
        <begin position="10"/>
        <end position="30"/>
    </location>
</feature>
<proteinExistence type="inferred from homology"/>
<dbReference type="InterPro" id="IPR057433">
    <property type="entry name" value="LMF1/2_C"/>
</dbReference>
<keyword evidence="6 8" id="KW-0472">Membrane</keyword>
<dbReference type="InterPro" id="IPR057434">
    <property type="entry name" value="LMF1/2_N"/>
</dbReference>
<keyword evidence="7" id="KW-0325">Glycoprotein</keyword>
<dbReference type="PANTHER" id="PTHR14463">
    <property type="entry name" value="LIPASE MATURATION FACTOR"/>
    <property type="match status" value="1"/>
</dbReference>
<keyword evidence="3 8" id="KW-0812">Transmembrane</keyword>
<comment type="similarity">
    <text evidence="2 8">Belongs to the lipase maturation factor family.</text>
</comment>
<feature type="transmembrane region" description="Helical" evidence="8">
    <location>
        <begin position="252"/>
        <end position="278"/>
    </location>
</feature>
<feature type="transmembrane region" description="Helical" evidence="8">
    <location>
        <begin position="77"/>
        <end position="96"/>
    </location>
</feature>
<feature type="transmembrane region" description="Helical" evidence="8">
    <location>
        <begin position="187"/>
        <end position="210"/>
    </location>
</feature>
<organism evidence="12 13">
    <name type="scientific">Crassostrea virginica</name>
    <name type="common">Eastern oyster</name>
    <dbReference type="NCBI Taxonomy" id="6565"/>
    <lineage>
        <taxon>Eukaryota</taxon>
        <taxon>Metazoa</taxon>
        <taxon>Spiralia</taxon>
        <taxon>Lophotrochozoa</taxon>
        <taxon>Mollusca</taxon>
        <taxon>Bivalvia</taxon>
        <taxon>Autobranchia</taxon>
        <taxon>Pteriomorphia</taxon>
        <taxon>Ostreida</taxon>
        <taxon>Ostreoidea</taxon>
        <taxon>Ostreidae</taxon>
        <taxon>Crassostrea</taxon>
    </lineage>
</organism>
<evidence type="ECO:0000256" key="3">
    <source>
        <dbReference type="ARBA" id="ARBA00022692"/>
    </source>
</evidence>
<evidence type="ECO:0000313" key="12">
    <source>
        <dbReference type="Proteomes" id="UP000694844"/>
    </source>
</evidence>
<keyword evidence="5 8" id="KW-1133">Transmembrane helix</keyword>
<evidence type="ECO:0000256" key="7">
    <source>
        <dbReference type="ARBA" id="ARBA00023180"/>
    </source>
</evidence>
<dbReference type="GeneID" id="111126066"/>
<comment type="function">
    <text evidence="8">Involved in the maturation of specific proteins in the endoplasmic reticulum.</text>
</comment>
<comment type="subcellular location">
    <subcellularLocation>
        <location evidence="1 8">Endoplasmic reticulum membrane</location>
        <topology evidence="1 8">Multi-pass membrane protein</topology>
    </subcellularLocation>
</comment>
<accession>A0A8B8DF39</accession>
<dbReference type="RefSeq" id="XP_022326169.1">
    <property type="nucleotide sequence ID" value="XM_022470461.1"/>
</dbReference>
<sequence>MTGIRETRDFFLCCISVIYLIAFSSLYVQIPGLYGDNGILPAKLAMEDKEISSWEEILEGQPTLLRLMPKLGLSTETGMDLICLLGILISFCCVVFSTARDMVSFTLLWMMYLSLYQVGQTFLWFQWDILLLETGFLTILVAPLNLQFLSSRHHHHDRITLWLVRWLLFRLMFASGVVKLTSGCPTWWGLTALTVHFESQCIPTALAWFWHHLPQWFLKLSCVATYVIEIPIPLMFFSPVKSMRMFAFYSQIALQMLIIVTGNYNFFNLLTIALCISLVEDDFIKRHKVKKLPRIQSYFNWIFSLVVYGSLIYQIVMQFSLRILFSPSFEIKSKIAFSKEQFSGWLENLVPVTIILGAVSLGYHIVSSLFRCLVKEKGIWKLWSLAQCAVMAIVAVAMFSLSLIPYTVLDQDSTKFIPNPVFRMNEKLDSFQLTSSYGLFRVMTGVGGRPEVIIEGSNSVESGWKEYEFYYKPGNISRVPPIVAPHQPRLDWQMWFAALGSYQHNTWFVHLIYRLLTGQREVLDLIQHNPFPDKPPKFIRAKLYHYHSQGRQRKTNGTQKRTGGSEKRRASISQL</sequence>
<dbReference type="Pfam" id="PF06762">
    <property type="entry name" value="LMF1"/>
    <property type="match status" value="1"/>
</dbReference>
<reference evidence="12" key="1">
    <citation type="submission" date="2024-06" db="UniProtKB">
        <authorList>
            <consortium name="RefSeq"/>
        </authorList>
    </citation>
    <scope>NUCLEOTIDE SEQUENCE [LARGE SCALE GENOMIC DNA]</scope>
</reference>
<feature type="transmembrane region" description="Helical" evidence="8">
    <location>
        <begin position="382"/>
        <end position="406"/>
    </location>
</feature>
<evidence type="ECO:0000256" key="2">
    <source>
        <dbReference type="ARBA" id="ARBA00005512"/>
    </source>
</evidence>
<dbReference type="GO" id="GO:0005789">
    <property type="term" value="C:endoplasmic reticulum membrane"/>
    <property type="evidence" value="ECO:0007669"/>
    <property type="project" value="UniProtKB-SubCell"/>
</dbReference>
<name>A0A8B8DF39_CRAVI</name>
<evidence type="ECO:0000259" key="11">
    <source>
        <dbReference type="Pfam" id="PF25179"/>
    </source>
</evidence>
<evidence type="ECO:0000256" key="1">
    <source>
        <dbReference type="ARBA" id="ARBA00004477"/>
    </source>
</evidence>
<reference evidence="13" key="2">
    <citation type="submission" date="2025-08" db="UniProtKB">
        <authorList>
            <consortium name="RefSeq"/>
        </authorList>
    </citation>
    <scope>IDENTIFICATION</scope>
    <source>
        <tissue evidence="13">Whole sample</tissue>
    </source>
</reference>
<keyword evidence="4 8" id="KW-0256">Endoplasmic reticulum</keyword>
<keyword evidence="12" id="KW-1185">Reference proteome</keyword>
<evidence type="ECO:0000259" key="10">
    <source>
        <dbReference type="Pfam" id="PF06762"/>
    </source>
</evidence>
<dbReference type="AlphaFoldDB" id="A0A8B8DF39"/>
<evidence type="ECO:0000256" key="6">
    <source>
        <dbReference type="ARBA" id="ARBA00023136"/>
    </source>
</evidence>
<feature type="transmembrane region" description="Helical" evidence="8">
    <location>
        <begin position="103"/>
        <end position="123"/>
    </location>
</feature>
<dbReference type="OrthoDB" id="434126at2759"/>
<evidence type="ECO:0000256" key="9">
    <source>
        <dbReference type="SAM" id="MobiDB-lite"/>
    </source>
</evidence>
<evidence type="ECO:0000256" key="5">
    <source>
        <dbReference type="ARBA" id="ARBA00022989"/>
    </source>
</evidence>
<evidence type="ECO:0000256" key="8">
    <source>
        <dbReference type="RuleBase" id="RU361229"/>
    </source>
</evidence>
<evidence type="ECO:0000313" key="13">
    <source>
        <dbReference type="RefSeq" id="XP_022326169.1"/>
    </source>
</evidence>
<feature type="transmembrane region" description="Helical" evidence="8">
    <location>
        <begin position="161"/>
        <end position="181"/>
    </location>
</feature>
<feature type="region of interest" description="Disordered" evidence="9">
    <location>
        <begin position="547"/>
        <end position="575"/>
    </location>
</feature>
<dbReference type="InterPro" id="IPR009613">
    <property type="entry name" value="LMF"/>
</dbReference>
<feature type="transmembrane region" description="Helical" evidence="8">
    <location>
        <begin position="129"/>
        <end position="149"/>
    </location>
</feature>
<feature type="transmembrane region" description="Helical" evidence="8">
    <location>
        <begin position="298"/>
        <end position="316"/>
    </location>
</feature>